<reference evidence="5 6" key="1">
    <citation type="submission" date="2024-10" db="EMBL/GenBank/DDBJ databases">
        <title>The Natural Products Discovery Center: Release of the First 8490 Sequenced Strains for Exploring Actinobacteria Biosynthetic Diversity.</title>
        <authorList>
            <person name="Kalkreuter E."/>
            <person name="Kautsar S.A."/>
            <person name="Yang D."/>
            <person name="Bader C.D."/>
            <person name="Teijaro C.N."/>
            <person name="Fluegel L."/>
            <person name="Davis C.M."/>
            <person name="Simpson J.R."/>
            <person name="Lauterbach L."/>
            <person name="Steele A.D."/>
            <person name="Gui C."/>
            <person name="Meng S."/>
            <person name="Li G."/>
            <person name="Viehrig K."/>
            <person name="Ye F."/>
            <person name="Su P."/>
            <person name="Kiefer A.F."/>
            <person name="Nichols A."/>
            <person name="Cepeda A.J."/>
            <person name="Yan W."/>
            <person name="Fan B."/>
            <person name="Jiang Y."/>
            <person name="Adhikari A."/>
            <person name="Zheng C.-J."/>
            <person name="Schuster L."/>
            <person name="Cowan T.M."/>
            <person name="Smanski M.J."/>
            <person name="Chevrette M.G."/>
            <person name="De Carvalho L.P.S."/>
            <person name="Shen B."/>
        </authorList>
    </citation>
    <scope>NUCLEOTIDE SEQUENCE [LARGE SCALE GENOMIC DNA]</scope>
    <source>
        <strain evidence="5 6">NPDC053399</strain>
    </source>
</reference>
<dbReference type="PANTHER" id="PTHR43390">
    <property type="entry name" value="SIGNAL PEPTIDASE I"/>
    <property type="match status" value="1"/>
</dbReference>
<accession>A0ABW8BYP1</accession>
<dbReference type="PRINTS" id="PR00727">
    <property type="entry name" value="LEADERPTASE"/>
</dbReference>
<dbReference type="GO" id="GO:0009003">
    <property type="term" value="F:signal peptidase activity"/>
    <property type="evidence" value="ECO:0007669"/>
    <property type="project" value="UniProtKB-EC"/>
</dbReference>
<feature type="domain" description="Peptidase S26" evidence="4">
    <location>
        <begin position="30"/>
        <end position="185"/>
    </location>
</feature>
<comment type="caution">
    <text evidence="5">The sequence shown here is derived from an EMBL/GenBank/DDBJ whole genome shotgun (WGS) entry which is preliminary data.</text>
</comment>
<dbReference type="EMBL" id="JBITYG010000001">
    <property type="protein sequence ID" value="MFI9098958.1"/>
    <property type="molecule type" value="Genomic_DNA"/>
</dbReference>
<sequence length="243" mass="25899">MSSTSTSSSAIRRDDGRLGHILSGLAVAMGCVLFLGGFAWGAVTYRPYTVPSQSMQPTVEPGDRILAQRVDGSEVRRGDIVVFQDQLWGSATLVKRVVGVDGDVITCCDKQGRMLVNGKPVEESYLLHGGPASITPFETTVPKGQLFLLGDNRAESLDSRVHMTGGETGTVPRGAVRARVDAVAWPLGRLGMVDRAKNFTALPGGVSQPGPLRWITVSVFAGAVLILGGAAYGPIARRLRRRR</sequence>
<feature type="transmembrane region" description="Helical" evidence="3">
    <location>
        <begin position="212"/>
        <end position="233"/>
    </location>
</feature>
<evidence type="ECO:0000259" key="4">
    <source>
        <dbReference type="Pfam" id="PF10502"/>
    </source>
</evidence>
<comment type="caution">
    <text evidence="3">Lacks conserved residue(s) required for the propagation of feature annotation.</text>
</comment>
<feature type="transmembrane region" description="Helical" evidence="3">
    <location>
        <begin position="21"/>
        <end position="43"/>
    </location>
</feature>
<dbReference type="PANTHER" id="PTHR43390:SF1">
    <property type="entry name" value="CHLOROPLAST PROCESSING PEPTIDASE"/>
    <property type="match status" value="1"/>
</dbReference>
<dbReference type="Pfam" id="PF10502">
    <property type="entry name" value="Peptidase_S26"/>
    <property type="match status" value="1"/>
</dbReference>
<comment type="catalytic activity">
    <reaction evidence="3">
        <text>Cleavage of hydrophobic, N-terminal signal or leader sequences from secreted and periplasmic proteins.</text>
        <dbReference type="EC" id="3.4.21.89"/>
    </reaction>
</comment>
<keyword evidence="3" id="KW-0812">Transmembrane</keyword>
<keyword evidence="6" id="KW-1185">Reference proteome</keyword>
<dbReference type="InterPro" id="IPR019533">
    <property type="entry name" value="Peptidase_S26"/>
</dbReference>
<evidence type="ECO:0000256" key="3">
    <source>
        <dbReference type="RuleBase" id="RU362042"/>
    </source>
</evidence>
<dbReference type="NCBIfam" id="TIGR02227">
    <property type="entry name" value="sigpep_I_bact"/>
    <property type="match status" value="1"/>
</dbReference>
<gene>
    <name evidence="5" type="primary">lepB</name>
    <name evidence="5" type="ORF">ACIGXA_00400</name>
</gene>
<dbReference type="InterPro" id="IPR000223">
    <property type="entry name" value="Pept_S26A_signal_pept_1"/>
</dbReference>
<keyword evidence="3" id="KW-0472">Membrane</keyword>
<evidence type="ECO:0000313" key="6">
    <source>
        <dbReference type="Proteomes" id="UP001614394"/>
    </source>
</evidence>
<evidence type="ECO:0000256" key="1">
    <source>
        <dbReference type="ARBA" id="ARBA00004401"/>
    </source>
</evidence>
<organism evidence="5 6">
    <name type="scientific">Streptomyces fildesensis</name>
    <dbReference type="NCBI Taxonomy" id="375757"/>
    <lineage>
        <taxon>Bacteria</taxon>
        <taxon>Bacillati</taxon>
        <taxon>Actinomycetota</taxon>
        <taxon>Actinomycetes</taxon>
        <taxon>Kitasatosporales</taxon>
        <taxon>Streptomycetaceae</taxon>
        <taxon>Streptomyces</taxon>
    </lineage>
</organism>
<dbReference type="CDD" id="cd06530">
    <property type="entry name" value="S26_SPase_I"/>
    <property type="match status" value="1"/>
</dbReference>
<keyword evidence="3 5" id="KW-0378">Hydrolase</keyword>
<dbReference type="EC" id="3.4.21.89" evidence="3"/>
<comment type="similarity">
    <text evidence="2 3">Belongs to the peptidase S26 family.</text>
</comment>
<proteinExistence type="inferred from homology"/>
<evidence type="ECO:0000256" key="2">
    <source>
        <dbReference type="ARBA" id="ARBA00009370"/>
    </source>
</evidence>
<keyword evidence="3" id="KW-1133">Transmembrane helix</keyword>
<dbReference type="RefSeq" id="WP_399643126.1">
    <property type="nucleotide sequence ID" value="NZ_JBITYG010000001.1"/>
</dbReference>
<dbReference type="InterPro" id="IPR036286">
    <property type="entry name" value="LexA/Signal_pep-like_sf"/>
</dbReference>
<comment type="subcellular location">
    <subcellularLocation>
        <location evidence="1">Cell membrane</location>
        <topology evidence="1">Single-pass type II membrane protein</topology>
    </subcellularLocation>
    <subcellularLocation>
        <location evidence="3">Membrane</location>
        <topology evidence="3">Single-pass type II membrane protein</topology>
    </subcellularLocation>
</comment>
<dbReference type="Gene3D" id="2.10.109.10">
    <property type="entry name" value="Umud Fragment, subunit A"/>
    <property type="match status" value="1"/>
</dbReference>
<protein>
    <recommendedName>
        <fullName evidence="3">Signal peptidase I</fullName>
        <ecNumber evidence="3">3.4.21.89</ecNumber>
    </recommendedName>
</protein>
<keyword evidence="3" id="KW-0645">Protease</keyword>
<dbReference type="SUPFAM" id="SSF51306">
    <property type="entry name" value="LexA/Signal peptidase"/>
    <property type="match status" value="1"/>
</dbReference>
<dbReference type="Proteomes" id="UP001614394">
    <property type="component" value="Unassembled WGS sequence"/>
</dbReference>
<name>A0ABW8BYP1_9ACTN</name>
<evidence type="ECO:0000313" key="5">
    <source>
        <dbReference type="EMBL" id="MFI9098958.1"/>
    </source>
</evidence>